<dbReference type="AlphaFoldDB" id="A0A9P8PJT8"/>
<keyword evidence="1" id="KW-0378">Hydrolase</keyword>
<dbReference type="InterPro" id="IPR013094">
    <property type="entry name" value="AB_hydrolase_3"/>
</dbReference>
<evidence type="ECO:0000313" key="3">
    <source>
        <dbReference type="EMBL" id="KAH3672614.1"/>
    </source>
</evidence>
<dbReference type="InterPro" id="IPR029058">
    <property type="entry name" value="AB_hydrolase_fold"/>
</dbReference>
<dbReference type="Proteomes" id="UP000788993">
    <property type="component" value="Unassembled WGS sequence"/>
</dbReference>
<dbReference type="EMBL" id="JAEUBD010000753">
    <property type="protein sequence ID" value="KAH3672614.1"/>
    <property type="molecule type" value="Genomic_DNA"/>
</dbReference>
<gene>
    <name evidence="3" type="ORF">OGATHE_002259</name>
</gene>
<evidence type="ECO:0000313" key="4">
    <source>
        <dbReference type="Proteomes" id="UP000788993"/>
    </source>
</evidence>
<evidence type="ECO:0000259" key="2">
    <source>
        <dbReference type="Pfam" id="PF07859"/>
    </source>
</evidence>
<keyword evidence="4" id="KW-1185">Reference proteome</keyword>
<reference evidence="3" key="2">
    <citation type="submission" date="2021-01" db="EMBL/GenBank/DDBJ databases">
        <authorList>
            <person name="Schikora-Tamarit M.A."/>
        </authorList>
    </citation>
    <scope>NUCLEOTIDE SEQUENCE</scope>
    <source>
        <strain evidence="3">NCAIM Y.01608</strain>
    </source>
</reference>
<dbReference type="Pfam" id="PF07859">
    <property type="entry name" value="Abhydrolase_3"/>
    <property type="match status" value="1"/>
</dbReference>
<dbReference type="PANTHER" id="PTHR48081">
    <property type="entry name" value="AB HYDROLASE SUPERFAMILY PROTEIN C4A8.06C"/>
    <property type="match status" value="1"/>
</dbReference>
<dbReference type="Gene3D" id="3.40.50.1820">
    <property type="entry name" value="alpha/beta hydrolase"/>
    <property type="match status" value="1"/>
</dbReference>
<organism evidence="3 4">
    <name type="scientific">Ogataea polymorpha</name>
    <dbReference type="NCBI Taxonomy" id="460523"/>
    <lineage>
        <taxon>Eukaryota</taxon>
        <taxon>Fungi</taxon>
        <taxon>Dikarya</taxon>
        <taxon>Ascomycota</taxon>
        <taxon>Saccharomycotina</taxon>
        <taxon>Pichiomycetes</taxon>
        <taxon>Pichiales</taxon>
        <taxon>Pichiaceae</taxon>
        <taxon>Ogataea</taxon>
    </lineage>
</organism>
<protein>
    <recommendedName>
        <fullName evidence="2">Alpha/beta hydrolase fold-3 domain-containing protein</fullName>
    </recommendedName>
</protein>
<proteinExistence type="predicted"/>
<dbReference type="PANTHER" id="PTHR48081:SF8">
    <property type="entry name" value="ALPHA_BETA HYDROLASE FOLD-3 DOMAIN-CONTAINING PROTEIN-RELATED"/>
    <property type="match status" value="1"/>
</dbReference>
<dbReference type="InterPro" id="IPR050300">
    <property type="entry name" value="GDXG_lipolytic_enzyme"/>
</dbReference>
<dbReference type="SUPFAM" id="SSF53474">
    <property type="entry name" value="alpha/beta-Hydrolases"/>
    <property type="match status" value="1"/>
</dbReference>
<feature type="domain" description="Alpha/beta hydrolase fold-3" evidence="2">
    <location>
        <begin position="97"/>
        <end position="320"/>
    </location>
</feature>
<sequence>MSGHEAINPIHPSMVGKIDPEFEKMYNEHVANTPNRPIDLPLLRKNYNKIYSYGTAPAPEIKNIENTTFPSFDGEAVALRIYRPNDYSESEKLPVHLDFHGGGAAVGDLDTEAHILKEYVARARIAVVDVDYRLIPEYKFPTGVKDCFEATKYVYEHADELGFDKNSISVGGVSAGGHICLAVDHLCRDIGLKLVLVCAGTPQIADISNVKTAADSPYLSIKECEFAPTLNWARLKWFDDIKWKWLEDLTEEQTKKELEEIGWLKDLMLAPNFKGLTKTLVFTAGLDPLRSEGLEYAKTLMDHGVEVEYKCYEGVPHPFQHMNKNLWQARDFIYRTSLELALAHKTLTF</sequence>
<reference evidence="3" key="1">
    <citation type="journal article" date="2021" name="Open Biol.">
        <title>Shared evolutionary footprints suggest mitochondrial oxidative damage underlies multiple complex I losses in fungi.</title>
        <authorList>
            <person name="Schikora-Tamarit M.A."/>
            <person name="Marcet-Houben M."/>
            <person name="Nosek J."/>
            <person name="Gabaldon T."/>
        </authorList>
    </citation>
    <scope>NUCLEOTIDE SEQUENCE</scope>
    <source>
        <strain evidence="3">NCAIM Y.01608</strain>
    </source>
</reference>
<name>A0A9P8PJT8_9ASCO</name>
<accession>A0A9P8PJT8</accession>
<comment type="caution">
    <text evidence="3">The sequence shown here is derived from an EMBL/GenBank/DDBJ whole genome shotgun (WGS) entry which is preliminary data.</text>
</comment>
<dbReference type="GO" id="GO:0016787">
    <property type="term" value="F:hydrolase activity"/>
    <property type="evidence" value="ECO:0007669"/>
    <property type="project" value="UniProtKB-KW"/>
</dbReference>
<evidence type="ECO:0000256" key="1">
    <source>
        <dbReference type="ARBA" id="ARBA00022801"/>
    </source>
</evidence>